<gene>
    <name evidence="5" type="ORF">RHGRI_013184</name>
</gene>
<comment type="similarity">
    <text evidence="1">Belongs to the leguminous lectin family.</text>
</comment>
<dbReference type="Gene3D" id="2.60.120.200">
    <property type="match status" value="1"/>
</dbReference>
<dbReference type="GO" id="GO:0030246">
    <property type="term" value="F:carbohydrate binding"/>
    <property type="evidence" value="ECO:0007669"/>
    <property type="project" value="UniProtKB-KW"/>
</dbReference>
<dbReference type="InterPro" id="IPR007493">
    <property type="entry name" value="DUF538"/>
</dbReference>
<reference evidence="5" key="1">
    <citation type="submission" date="2020-08" db="EMBL/GenBank/DDBJ databases">
        <title>Plant Genome Project.</title>
        <authorList>
            <person name="Zhang R.-G."/>
        </authorList>
    </citation>
    <scope>NUCLEOTIDE SEQUENCE</scope>
    <source>
        <strain evidence="5">WSP0</strain>
        <tissue evidence="5">Leaf</tissue>
    </source>
</reference>
<dbReference type="SUPFAM" id="SSF141562">
    <property type="entry name" value="At5g01610-like"/>
    <property type="match status" value="1"/>
</dbReference>
<dbReference type="SUPFAM" id="SSF49899">
    <property type="entry name" value="Concanavalin A-like lectins/glucanases"/>
    <property type="match status" value="1"/>
</dbReference>
<feature type="domain" description="Legume lectin" evidence="4">
    <location>
        <begin position="23"/>
        <end position="145"/>
    </location>
</feature>
<sequence length="447" mass="49487">MTNLLSLLCFLSLLSNPSSSQPTEFTYTAFNQIGTNITLSGSSQILKNGILKLTNDTRRLKGHAFYTSPLKFKNSPDGSVFSFSTCFAVAIVPEYKKLGGHGLAFALSSTGDLRSALPSQYLGLLNNSDVGNFSNHLFAVEFDTENLTMTMSIIVLTLSVLSTISVFPQQNNAYPDAYEVLKEYEYPVGLLPAEVTGYILDRCTGRFSVILKGPCHYTTEAYAYPFKFDEIVTGVIRRDGITNIRGVRVKSVFGWFRITHVHRRFEDFFDIAAGATSSLVPIEKLQASPRCGCESHCENDGPYSVAAKVEEEIAEADSIKRSTTPDEVLQEKVEKPTCPSCGVSSQGIPDQDVNDFSKLSVQLGEIARSLGEINGNRLNITLLYHEVMSVRDFDELTLLRAFDYLVKNDNDGKGFLAKTPRHRTVAVEGFCEKVEGFRKKEDKDQTS</sequence>
<evidence type="ECO:0000256" key="2">
    <source>
        <dbReference type="ARBA" id="ARBA00022734"/>
    </source>
</evidence>
<dbReference type="PANTHER" id="PTHR32401:SF50">
    <property type="entry name" value="OS07G0133000 PROTEIN"/>
    <property type="match status" value="1"/>
</dbReference>
<dbReference type="Proteomes" id="UP000823749">
    <property type="component" value="Chromosome 5"/>
</dbReference>
<keyword evidence="6" id="KW-1185">Reference proteome</keyword>
<evidence type="ECO:0000256" key="1">
    <source>
        <dbReference type="ARBA" id="ARBA00007606"/>
    </source>
</evidence>
<dbReference type="InterPro" id="IPR001220">
    <property type="entry name" value="Legume_lectin_dom"/>
</dbReference>
<keyword evidence="2" id="KW-0430">Lectin</keyword>
<evidence type="ECO:0000259" key="4">
    <source>
        <dbReference type="Pfam" id="PF00139"/>
    </source>
</evidence>
<dbReference type="InterPro" id="IPR050258">
    <property type="entry name" value="Leguminous_Lectin"/>
</dbReference>
<dbReference type="InterPro" id="IPR036758">
    <property type="entry name" value="At5g01610-like"/>
</dbReference>
<organism evidence="5 6">
    <name type="scientific">Rhododendron griersonianum</name>
    <dbReference type="NCBI Taxonomy" id="479676"/>
    <lineage>
        <taxon>Eukaryota</taxon>
        <taxon>Viridiplantae</taxon>
        <taxon>Streptophyta</taxon>
        <taxon>Embryophyta</taxon>
        <taxon>Tracheophyta</taxon>
        <taxon>Spermatophyta</taxon>
        <taxon>Magnoliopsida</taxon>
        <taxon>eudicotyledons</taxon>
        <taxon>Gunneridae</taxon>
        <taxon>Pentapetalae</taxon>
        <taxon>asterids</taxon>
        <taxon>Ericales</taxon>
        <taxon>Ericaceae</taxon>
        <taxon>Ericoideae</taxon>
        <taxon>Rhodoreae</taxon>
        <taxon>Rhododendron</taxon>
    </lineage>
</organism>
<protein>
    <recommendedName>
        <fullName evidence="4">Legume lectin domain-containing protein</fullName>
    </recommendedName>
</protein>
<dbReference type="InterPro" id="IPR013320">
    <property type="entry name" value="ConA-like_dom_sf"/>
</dbReference>
<dbReference type="EMBL" id="JACTNZ010000005">
    <property type="protein sequence ID" value="KAG5547409.1"/>
    <property type="molecule type" value="Genomic_DNA"/>
</dbReference>
<evidence type="ECO:0000256" key="3">
    <source>
        <dbReference type="SAM" id="SignalP"/>
    </source>
</evidence>
<keyword evidence="3" id="KW-0732">Signal</keyword>
<dbReference type="AlphaFoldDB" id="A0AAV6K4Z3"/>
<proteinExistence type="inferred from homology"/>
<evidence type="ECO:0000313" key="6">
    <source>
        <dbReference type="Proteomes" id="UP000823749"/>
    </source>
</evidence>
<evidence type="ECO:0000313" key="5">
    <source>
        <dbReference type="EMBL" id="KAG5547409.1"/>
    </source>
</evidence>
<feature type="chain" id="PRO_5044023205" description="Legume lectin domain-containing protein" evidence="3">
    <location>
        <begin position="21"/>
        <end position="447"/>
    </location>
</feature>
<dbReference type="Pfam" id="PF04398">
    <property type="entry name" value="DUF538"/>
    <property type="match status" value="1"/>
</dbReference>
<dbReference type="Pfam" id="PF00139">
    <property type="entry name" value="Lectin_legB"/>
    <property type="match status" value="1"/>
</dbReference>
<feature type="signal peptide" evidence="3">
    <location>
        <begin position="1"/>
        <end position="20"/>
    </location>
</feature>
<accession>A0AAV6K4Z3</accession>
<comment type="caution">
    <text evidence="5">The sequence shown here is derived from an EMBL/GenBank/DDBJ whole genome shotgun (WGS) entry which is preliminary data.</text>
</comment>
<dbReference type="Gene3D" id="2.30.240.10">
    <property type="entry name" value="At5g01610-like"/>
    <property type="match status" value="1"/>
</dbReference>
<name>A0AAV6K4Z3_9ERIC</name>
<dbReference type="PANTHER" id="PTHR32401">
    <property type="entry name" value="CONCANAVALIN A-LIKE LECTIN FAMILY PROTEIN"/>
    <property type="match status" value="1"/>
</dbReference>
<dbReference type="CDD" id="cd06899">
    <property type="entry name" value="lectin_legume_LecRK_Arcelin_ConA"/>
    <property type="match status" value="1"/>
</dbReference>